<reference evidence="1" key="1">
    <citation type="submission" date="2019-08" db="EMBL/GenBank/DDBJ databases">
        <title>Genome sequence of Clostridiales bacterium MT110.</title>
        <authorList>
            <person name="Cao J."/>
        </authorList>
    </citation>
    <scope>NUCLEOTIDE SEQUENCE</scope>
    <source>
        <strain evidence="1">MT110</strain>
    </source>
</reference>
<gene>
    <name evidence="1" type="ORF">FRZ06_00655</name>
</gene>
<name>A0ACD1A6F3_9FIRM</name>
<protein>
    <submittedName>
        <fullName evidence="1">Uncharacterized protein</fullName>
    </submittedName>
</protein>
<proteinExistence type="predicted"/>
<sequence length="416" mass="47962">METNHLNGTGMDAFSTKFLNALLQGKNLNDILAIGFELLGNPIFVTDTINKVLAYTKDVEVEDPDWNEIVEKGYVSFNVATNKKVKAVMEQIAISGTPVIEYLEDKELSILRAVIRSENKTIGYLVVPGNFKSHSQEDIDHAVLLCNILSLAMQKHRYACNSMDLMAEYFLTELLDGKIKSSNIIREELRFLRMELRAFLYILVIRAKDHYDNVSSMEVMEAIKAIFRGSISAVYNDDIVVFLNGNRKMEDCGDEQEKLTKLLAGNKLHGGLSRCFQSMSDVPYYYSQAVEAIELGQPMDRQMILYHYDHYVLHHMVAVCAKHTEIRNFCHPSLFVLKKYDGKNGTDFMQSLYQYLKHSKNLIETANTLHIHRNTMSYRIKKIEELMDVDLNDMNLSYYLFMSFKILEFIRVQEMD</sequence>
<organism evidence="1 2">
    <name type="scientific">Anoxybacterium hadale</name>
    <dbReference type="NCBI Taxonomy" id="3408580"/>
    <lineage>
        <taxon>Bacteria</taxon>
        <taxon>Bacillati</taxon>
        <taxon>Bacillota</taxon>
        <taxon>Clostridia</taxon>
        <taxon>Peptostreptococcales</taxon>
        <taxon>Anaerovoracaceae</taxon>
        <taxon>Anoxybacterium</taxon>
    </lineage>
</organism>
<accession>A0ACD1A6F3</accession>
<keyword evidence="2" id="KW-1185">Reference proteome</keyword>
<evidence type="ECO:0000313" key="2">
    <source>
        <dbReference type="Proteomes" id="UP000594014"/>
    </source>
</evidence>
<dbReference type="Proteomes" id="UP000594014">
    <property type="component" value="Chromosome"/>
</dbReference>
<dbReference type="EMBL" id="CP042469">
    <property type="protein sequence ID" value="QOX61969.1"/>
    <property type="molecule type" value="Genomic_DNA"/>
</dbReference>
<evidence type="ECO:0000313" key="1">
    <source>
        <dbReference type="EMBL" id="QOX61969.1"/>
    </source>
</evidence>